<evidence type="ECO:0000313" key="1">
    <source>
        <dbReference type="EMBL" id="MCE7008139.1"/>
    </source>
</evidence>
<sequence length="186" mass="19035">MVLAATRQLIVLVAAGTETAAAAGVDLGGGFTSARLAGAYGDRRDAVLAALRVLGVEGAHRLGDRTSTLVALFGLSATKRVGASNPSPGLVCALAIATTCSPSTMDGLAQVAEKRKRTVPGFPASDLADADGPWQHALPAAAELGAPVGLFWQRIAEHGLLIPAALLDKGGWQALWSRAHRPTARN</sequence>
<evidence type="ECO:0000313" key="2">
    <source>
        <dbReference type="Proteomes" id="UP001521150"/>
    </source>
</evidence>
<proteinExistence type="predicted"/>
<gene>
    <name evidence="1" type="ORF">LWC34_35775</name>
</gene>
<dbReference type="RefSeq" id="WP_233729668.1">
    <property type="nucleotide sequence ID" value="NZ_JAJVCN010000003.1"/>
</dbReference>
<accession>A0ABS8ZKZ2</accession>
<organism evidence="1 2">
    <name type="scientific">Kibdelosporangium philippinense</name>
    <dbReference type="NCBI Taxonomy" id="211113"/>
    <lineage>
        <taxon>Bacteria</taxon>
        <taxon>Bacillati</taxon>
        <taxon>Actinomycetota</taxon>
        <taxon>Actinomycetes</taxon>
        <taxon>Pseudonocardiales</taxon>
        <taxon>Pseudonocardiaceae</taxon>
        <taxon>Kibdelosporangium</taxon>
    </lineage>
</organism>
<reference evidence="1 2" key="1">
    <citation type="submission" date="2021-12" db="EMBL/GenBank/DDBJ databases">
        <title>Genome sequence of Kibdelosporangium philippinense ATCC 49844.</title>
        <authorList>
            <person name="Fedorov E.A."/>
            <person name="Omeragic M."/>
            <person name="Shalygina K.F."/>
            <person name="Maclea K.S."/>
        </authorList>
    </citation>
    <scope>NUCLEOTIDE SEQUENCE [LARGE SCALE GENOMIC DNA]</scope>
    <source>
        <strain evidence="1 2">ATCC 49844</strain>
    </source>
</reference>
<keyword evidence="2" id="KW-1185">Reference proteome</keyword>
<dbReference type="EMBL" id="JAJVCN010000003">
    <property type="protein sequence ID" value="MCE7008139.1"/>
    <property type="molecule type" value="Genomic_DNA"/>
</dbReference>
<comment type="caution">
    <text evidence="1">The sequence shown here is derived from an EMBL/GenBank/DDBJ whole genome shotgun (WGS) entry which is preliminary data.</text>
</comment>
<dbReference type="Proteomes" id="UP001521150">
    <property type="component" value="Unassembled WGS sequence"/>
</dbReference>
<protein>
    <submittedName>
        <fullName evidence="1">Uncharacterized protein</fullName>
    </submittedName>
</protein>
<name>A0ABS8ZKZ2_9PSEU</name>